<dbReference type="InterPro" id="IPR002549">
    <property type="entry name" value="AI-2E-like"/>
</dbReference>
<sequence>MSTTKIAPKKSHSFLSEQPYTFDKVVRLLLTGLIIAGIILLIRYLSNVLVPFFIALLLAYLLDPLVCFVQKNMRVRHRGISVVLSLLIISLIISVALWWLIPQFVSEMQKLGQLIKSYLQNTTYQDFLPPFLDQWLRNMLEKNNFQDLINASDISQMLKNISQPLLKIFSGSINILFSTLGLLMILIYLIFILIDYPKLESSWPKLIPSKFRPITEEIVEDLKLSMRIYFRNQFLIASIVGILMAIGFKIIDLPLGITLGLIIGILNIVPYLQVLGFLPAILLALLKSMESGESFWQVLLAVSIVIVIVQLIQDLILVPRIMGKAYNMNPAIILLSLSIWGTIMGILGMLLALPLTTLIVSYYKRLIIKRPSTTKEDEEDQEVQNLKE</sequence>
<comment type="similarity">
    <text evidence="2">Belongs to the autoinducer-2 exporter (AI-2E) (TC 2.A.86) family.</text>
</comment>
<accession>A0A1I1Y9P7</accession>
<evidence type="ECO:0000256" key="4">
    <source>
        <dbReference type="ARBA" id="ARBA00022475"/>
    </source>
</evidence>
<dbReference type="OrthoDB" id="1010875at2"/>
<dbReference type="InParanoid" id="A0A1I1Y9P7"/>
<dbReference type="eggNOG" id="COG0628">
    <property type="taxonomic scope" value="Bacteria"/>
</dbReference>
<dbReference type="STRING" id="385682.SAMN05444380_107126"/>
<keyword evidence="5 8" id="KW-0812">Transmembrane</keyword>
<evidence type="ECO:0000256" key="8">
    <source>
        <dbReference type="SAM" id="Phobius"/>
    </source>
</evidence>
<evidence type="ECO:0000313" key="9">
    <source>
        <dbReference type="EMBL" id="SFE16307.1"/>
    </source>
</evidence>
<feature type="transmembrane region" description="Helical" evidence="8">
    <location>
        <begin position="175"/>
        <end position="196"/>
    </location>
</feature>
<protein>
    <submittedName>
        <fullName evidence="9">Predicted PurR-regulated permease PerM</fullName>
    </submittedName>
</protein>
<name>A0A1I1Y9P7_9BACT</name>
<keyword evidence="3" id="KW-0813">Transport</keyword>
<dbReference type="PANTHER" id="PTHR21716:SF53">
    <property type="entry name" value="PERMEASE PERM-RELATED"/>
    <property type="match status" value="1"/>
</dbReference>
<feature type="transmembrane region" description="Helical" evidence="8">
    <location>
        <begin position="25"/>
        <end position="42"/>
    </location>
</feature>
<dbReference type="GO" id="GO:0055085">
    <property type="term" value="P:transmembrane transport"/>
    <property type="evidence" value="ECO:0007669"/>
    <property type="project" value="TreeGrafter"/>
</dbReference>
<keyword evidence="10" id="KW-1185">Reference proteome</keyword>
<evidence type="ECO:0000256" key="2">
    <source>
        <dbReference type="ARBA" id="ARBA00009773"/>
    </source>
</evidence>
<proteinExistence type="inferred from homology"/>
<feature type="transmembrane region" description="Helical" evidence="8">
    <location>
        <begin position="330"/>
        <end position="363"/>
    </location>
</feature>
<comment type="subcellular location">
    <subcellularLocation>
        <location evidence="1">Cell membrane</location>
        <topology evidence="1">Multi-pass membrane protein</topology>
    </subcellularLocation>
</comment>
<dbReference type="GO" id="GO:0005886">
    <property type="term" value="C:plasma membrane"/>
    <property type="evidence" value="ECO:0007669"/>
    <property type="project" value="UniProtKB-SubCell"/>
</dbReference>
<evidence type="ECO:0000313" key="10">
    <source>
        <dbReference type="Proteomes" id="UP000181976"/>
    </source>
</evidence>
<evidence type="ECO:0000256" key="3">
    <source>
        <dbReference type="ARBA" id="ARBA00022448"/>
    </source>
</evidence>
<feature type="transmembrane region" description="Helical" evidence="8">
    <location>
        <begin position="234"/>
        <end position="251"/>
    </location>
</feature>
<feature type="transmembrane region" description="Helical" evidence="8">
    <location>
        <begin position="257"/>
        <end position="286"/>
    </location>
</feature>
<keyword evidence="6 8" id="KW-1133">Transmembrane helix</keyword>
<organism evidence="9 10">
    <name type="scientific">Thermophagus xiamenensis</name>
    <dbReference type="NCBI Taxonomy" id="385682"/>
    <lineage>
        <taxon>Bacteria</taxon>
        <taxon>Pseudomonadati</taxon>
        <taxon>Bacteroidota</taxon>
        <taxon>Bacteroidia</taxon>
        <taxon>Marinilabiliales</taxon>
        <taxon>Marinilabiliaceae</taxon>
        <taxon>Thermophagus</taxon>
    </lineage>
</organism>
<dbReference type="EMBL" id="FONA01000007">
    <property type="protein sequence ID" value="SFE16307.1"/>
    <property type="molecule type" value="Genomic_DNA"/>
</dbReference>
<feature type="transmembrane region" description="Helical" evidence="8">
    <location>
        <begin position="80"/>
        <end position="101"/>
    </location>
</feature>
<keyword evidence="7 8" id="KW-0472">Membrane</keyword>
<dbReference type="PANTHER" id="PTHR21716">
    <property type="entry name" value="TRANSMEMBRANE PROTEIN"/>
    <property type="match status" value="1"/>
</dbReference>
<evidence type="ECO:0000256" key="5">
    <source>
        <dbReference type="ARBA" id="ARBA00022692"/>
    </source>
</evidence>
<dbReference type="Proteomes" id="UP000181976">
    <property type="component" value="Unassembled WGS sequence"/>
</dbReference>
<dbReference type="Pfam" id="PF01594">
    <property type="entry name" value="AI-2E_transport"/>
    <property type="match status" value="1"/>
</dbReference>
<feature type="transmembrane region" description="Helical" evidence="8">
    <location>
        <begin position="298"/>
        <end position="318"/>
    </location>
</feature>
<evidence type="ECO:0000256" key="1">
    <source>
        <dbReference type="ARBA" id="ARBA00004651"/>
    </source>
</evidence>
<dbReference type="AlphaFoldDB" id="A0A1I1Y9P7"/>
<reference evidence="9 10" key="1">
    <citation type="submission" date="2016-10" db="EMBL/GenBank/DDBJ databases">
        <authorList>
            <person name="de Groot N.N."/>
        </authorList>
    </citation>
    <scope>NUCLEOTIDE SEQUENCE [LARGE SCALE GENOMIC DNA]</scope>
    <source>
        <strain evidence="9 10">DSM 19012</strain>
    </source>
</reference>
<feature type="transmembrane region" description="Helical" evidence="8">
    <location>
        <begin position="48"/>
        <end position="68"/>
    </location>
</feature>
<dbReference type="FunCoup" id="A0A1I1Y9P7">
    <property type="interactions" value="181"/>
</dbReference>
<gene>
    <name evidence="9" type="ORF">SAMN05444380_107126</name>
</gene>
<evidence type="ECO:0000256" key="7">
    <source>
        <dbReference type="ARBA" id="ARBA00023136"/>
    </source>
</evidence>
<evidence type="ECO:0000256" key="6">
    <source>
        <dbReference type="ARBA" id="ARBA00022989"/>
    </source>
</evidence>
<keyword evidence="4" id="KW-1003">Cell membrane</keyword>
<dbReference type="RefSeq" id="WP_044138309.1">
    <property type="nucleotide sequence ID" value="NZ_AFSL01000005.1"/>
</dbReference>